<evidence type="ECO:0000259" key="10">
    <source>
        <dbReference type="Pfam" id="PF02879"/>
    </source>
</evidence>
<dbReference type="PANTHER" id="PTHR43771:SF1">
    <property type="entry name" value="PHOSPHOMANNOMUTASE"/>
    <property type="match status" value="1"/>
</dbReference>
<evidence type="ECO:0000256" key="3">
    <source>
        <dbReference type="ARBA" id="ARBA00022553"/>
    </source>
</evidence>
<dbReference type="GO" id="GO:0016868">
    <property type="term" value="F:intramolecular phosphotransferase activity"/>
    <property type="evidence" value="ECO:0007669"/>
    <property type="project" value="InterPro"/>
</dbReference>
<comment type="caution">
    <text evidence="12">The sequence shown here is derived from an EMBL/GenBank/DDBJ whole genome shotgun (WGS) entry which is preliminary data.</text>
</comment>
<sequence length="452" mass="49892">MPEHIFRAYDVRGVYGHDLSDEVAYLIGRAFGAYLGSRGRVLVTRDVRLSGPQLSKSLVDGLTESGVDVLLGGVATTPMCYFGVEHYKADGGVSVTASHNPPEWNGFKMILKGGETISAGAGMEEIKDMVLNRRFKTPDGRGSVEEVKLADSYVEFMKGRFGEMQGLKVAVDYSDGASVFVVPRIFSGLGVEVVGINDNPDGYFRGHPPEPNEETLKPLQRLVVEMGCDFGVGFDGDADRAVFIDDRGRLLEGDVTLAVFVKHWPKKGKVIYDVNSSTALREVAERHGFQPVEWRVGRAFILRKVREEAAVLGGEKSNHLYFGELNGLDDAVYAALVMARIIHESGRRLSEVVDEIPRYPTTPILTYGFPDELKFRAIDYIAERLGAMGYRISRLDGVKAYAEDGWVLVRASNTMPQVKMSVEAKTPERLEELKKLGEKLIEEARMGMKTGG</sequence>
<dbReference type="InterPro" id="IPR016066">
    <property type="entry name" value="A-D-PHexomutase_CS"/>
</dbReference>
<dbReference type="Pfam" id="PF02879">
    <property type="entry name" value="PGM_PMM_II"/>
    <property type="match status" value="1"/>
</dbReference>
<dbReference type="InterPro" id="IPR005844">
    <property type="entry name" value="A-D-PHexomutase_a/b/a-I"/>
</dbReference>
<dbReference type="InterPro" id="IPR016055">
    <property type="entry name" value="A-D-PHexomutase_a/b/a-I/II/III"/>
</dbReference>
<organism evidence="12 13">
    <name type="scientific">Caldiarchaeum subterraneum</name>
    <dbReference type="NCBI Taxonomy" id="311458"/>
    <lineage>
        <taxon>Archaea</taxon>
        <taxon>Nitrososphaerota</taxon>
        <taxon>Candidatus Caldarchaeales</taxon>
        <taxon>Candidatus Caldarchaeaceae</taxon>
        <taxon>Candidatus Caldarchaeum</taxon>
    </lineage>
</organism>
<comment type="similarity">
    <text evidence="2 7">Belongs to the phosphohexose mutase family.</text>
</comment>
<dbReference type="Pfam" id="PF00408">
    <property type="entry name" value="PGM_PMM_IV"/>
    <property type="match status" value="1"/>
</dbReference>
<dbReference type="InterPro" id="IPR005846">
    <property type="entry name" value="A-D-PHexomutase_a/b/a-III"/>
</dbReference>
<accession>A0A833EB56</accession>
<comment type="cofactor">
    <cofactor evidence="1">
        <name>Mg(2+)</name>
        <dbReference type="ChEBI" id="CHEBI:18420"/>
    </cofactor>
</comment>
<feature type="domain" description="Alpha-D-phosphohexomutase alpha/beta/alpha" evidence="11">
    <location>
        <begin position="253"/>
        <end position="358"/>
    </location>
</feature>
<evidence type="ECO:0000259" key="8">
    <source>
        <dbReference type="Pfam" id="PF00408"/>
    </source>
</evidence>
<dbReference type="Pfam" id="PF02878">
    <property type="entry name" value="PGM_PMM_I"/>
    <property type="match status" value="1"/>
</dbReference>
<dbReference type="CDD" id="cd03089">
    <property type="entry name" value="PMM_PGM"/>
    <property type="match status" value="1"/>
</dbReference>
<keyword evidence="5 7" id="KW-0460">Magnesium</keyword>
<keyword evidence="6" id="KW-0413">Isomerase</keyword>
<evidence type="ECO:0000256" key="5">
    <source>
        <dbReference type="ARBA" id="ARBA00022842"/>
    </source>
</evidence>
<dbReference type="Gene3D" id="3.30.310.50">
    <property type="entry name" value="Alpha-D-phosphohexomutase, C-terminal domain"/>
    <property type="match status" value="1"/>
</dbReference>
<dbReference type="Gene3D" id="3.40.120.10">
    <property type="entry name" value="Alpha-D-Glucose-1,6-Bisphosphate, subunit A, domain 3"/>
    <property type="match status" value="3"/>
</dbReference>
<gene>
    <name evidence="12" type="ORF">EYH45_07340</name>
</gene>
<evidence type="ECO:0000256" key="2">
    <source>
        <dbReference type="ARBA" id="ARBA00010231"/>
    </source>
</evidence>
<evidence type="ECO:0000256" key="1">
    <source>
        <dbReference type="ARBA" id="ARBA00001946"/>
    </source>
</evidence>
<dbReference type="Pfam" id="PF02880">
    <property type="entry name" value="PGM_PMM_III"/>
    <property type="match status" value="1"/>
</dbReference>
<name>A0A833EB56_CALS0</name>
<dbReference type="AlphaFoldDB" id="A0A833EB56"/>
<keyword evidence="3" id="KW-0597">Phosphoprotein</keyword>
<dbReference type="InterPro" id="IPR036900">
    <property type="entry name" value="A-D-PHexomutase_C_sf"/>
</dbReference>
<keyword evidence="4 7" id="KW-0479">Metal-binding</keyword>
<dbReference type="EMBL" id="DQVM01000141">
    <property type="protein sequence ID" value="HIQ30360.1"/>
    <property type="molecule type" value="Genomic_DNA"/>
</dbReference>
<dbReference type="PROSITE" id="PS00710">
    <property type="entry name" value="PGM_PMM"/>
    <property type="match status" value="1"/>
</dbReference>
<evidence type="ECO:0000256" key="6">
    <source>
        <dbReference type="ARBA" id="ARBA00023235"/>
    </source>
</evidence>
<dbReference type="SUPFAM" id="SSF53738">
    <property type="entry name" value="Phosphoglucomutase, first 3 domains"/>
    <property type="match status" value="3"/>
</dbReference>
<dbReference type="Proteomes" id="UP000608579">
    <property type="component" value="Unassembled WGS sequence"/>
</dbReference>
<dbReference type="InterPro" id="IPR005841">
    <property type="entry name" value="Alpha-D-phosphohexomutase_SF"/>
</dbReference>
<dbReference type="SUPFAM" id="SSF55957">
    <property type="entry name" value="Phosphoglucomutase, C-terminal domain"/>
    <property type="match status" value="1"/>
</dbReference>
<feature type="domain" description="Alpha-D-phosphohexomutase C-terminal" evidence="8">
    <location>
        <begin position="387"/>
        <end position="434"/>
    </location>
</feature>
<dbReference type="PANTHER" id="PTHR43771">
    <property type="entry name" value="PHOSPHOMANNOMUTASE"/>
    <property type="match status" value="1"/>
</dbReference>
<feature type="domain" description="Alpha-D-phosphohexomutase alpha/beta/alpha" evidence="9">
    <location>
        <begin position="5"/>
        <end position="133"/>
    </location>
</feature>
<evidence type="ECO:0000259" key="9">
    <source>
        <dbReference type="Pfam" id="PF02878"/>
    </source>
</evidence>
<evidence type="ECO:0000256" key="4">
    <source>
        <dbReference type="ARBA" id="ARBA00022723"/>
    </source>
</evidence>
<dbReference type="GO" id="GO:0005975">
    <property type="term" value="P:carbohydrate metabolic process"/>
    <property type="evidence" value="ECO:0007669"/>
    <property type="project" value="InterPro"/>
</dbReference>
<dbReference type="GO" id="GO:0000287">
    <property type="term" value="F:magnesium ion binding"/>
    <property type="evidence" value="ECO:0007669"/>
    <property type="project" value="InterPro"/>
</dbReference>
<protein>
    <submittedName>
        <fullName evidence="12">Phosphomannomutase/phosphoglucomutase</fullName>
    </submittedName>
</protein>
<evidence type="ECO:0000256" key="7">
    <source>
        <dbReference type="RuleBase" id="RU004326"/>
    </source>
</evidence>
<evidence type="ECO:0000313" key="13">
    <source>
        <dbReference type="Proteomes" id="UP000608579"/>
    </source>
</evidence>
<dbReference type="InterPro" id="IPR005843">
    <property type="entry name" value="A-D-PHexomutase_C"/>
</dbReference>
<reference evidence="12" key="1">
    <citation type="journal article" date="2020" name="ISME J.">
        <title>Gammaproteobacteria mediating utilization of methyl-, sulfur- and petroleum organic compounds in deep ocean hydrothermal plumes.</title>
        <authorList>
            <person name="Zhou Z."/>
            <person name="Liu Y."/>
            <person name="Pan J."/>
            <person name="Cron B.R."/>
            <person name="Toner B.M."/>
            <person name="Anantharaman K."/>
            <person name="Breier J.A."/>
            <person name="Dick G.J."/>
            <person name="Li M."/>
        </authorList>
    </citation>
    <scope>NUCLEOTIDE SEQUENCE</scope>
    <source>
        <strain evidence="12">SZUA-1515</strain>
    </source>
</reference>
<evidence type="ECO:0000259" key="11">
    <source>
        <dbReference type="Pfam" id="PF02880"/>
    </source>
</evidence>
<dbReference type="PRINTS" id="PR00509">
    <property type="entry name" value="PGMPMM"/>
</dbReference>
<feature type="domain" description="Alpha-D-phosphohexomutase alpha/beta/alpha" evidence="10">
    <location>
        <begin position="152"/>
        <end position="248"/>
    </location>
</feature>
<evidence type="ECO:0000313" key="12">
    <source>
        <dbReference type="EMBL" id="HIQ30360.1"/>
    </source>
</evidence>
<dbReference type="InterPro" id="IPR005845">
    <property type="entry name" value="A-D-PHexomutase_a/b/a-II"/>
</dbReference>
<proteinExistence type="inferred from homology"/>